<name>A0ABU6YLZ2_9FABA</name>
<evidence type="ECO:0000256" key="1">
    <source>
        <dbReference type="SAM" id="Phobius"/>
    </source>
</evidence>
<evidence type="ECO:0000313" key="3">
    <source>
        <dbReference type="Proteomes" id="UP001341840"/>
    </source>
</evidence>
<proteinExistence type="predicted"/>
<dbReference type="Proteomes" id="UP001341840">
    <property type="component" value="Unassembled WGS sequence"/>
</dbReference>
<keyword evidence="1" id="KW-1133">Transmembrane helix</keyword>
<comment type="caution">
    <text evidence="2">The sequence shown here is derived from an EMBL/GenBank/DDBJ whole genome shotgun (WGS) entry which is preliminary data.</text>
</comment>
<accession>A0ABU6YLZ2</accession>
<keyword evidence="1" id="KW-0472">Membrane</keyword>
<dbReference type="EMBL" id="JASCZI010242157">
    <property type="protein sequence ID" value="MED6209883.1"/>
    <property type="molecule type" value="Genomic_DNA"/>
</dbReference>
<keyword evidence="3" id="KW-1185">Reference proteome</keyword>
<gene>
    <name evidence="2" type="ORF">PIB30_058946</name>
</gene>
<feature type="transmembrane region" description="Helical" evidence="1">
    <location>
        <begin position="72"/>
        <end position="91"/>
    </location>
</feature>
<reference evidence="2 3" key="1">
    <citation type="journal article" date="2023" name="Plants (Basel)">
        <title>Bridging the Gap: Combining Genomics and Transcriptomics Approaches to Understand Stylosanthes scabra, an Orphan Legume from the Brazilian Caatinga.</title>
        <authorList>
            <person name="Ferreira-Neto J.R.C."/>
            <person name="da Silva M.D."/>
            <person name="Binneck E."/>
            <person name="de Melo N.F."/>
            <person name="da Silva R.H."/>
            <person name="de Melo A.L.T.M."/>
            <person name="Pandolfi V."/>
            <person name="Bustamante F.O."/>
            <person name="Brasileiro-Vidal A.C."/>
            <person name="Benko-Iseppon A.M."/>
        </authorList>
    </citation>
    <scope>NUCLEOTIDE SEQUENCE [LARGE SCALE GENOMIC DNA]</scope>
    <source>
        <tissue evidence="2">Leaves</tissue>
    </source>
</reference>
<protein>
    <submittedName>
        <fullName evidence="2">Uncharacterized protein</fullName>
    </submittedName>
</protein>
<organism evidence="2 3">
    <name type="scientific">Stylosanthes scabra</name>
    <dbReference type="NCBI Taxonomy" id="79078"/>
    <lineage>
        <taxon>Eukaryota</taxon>
        <taxon>Viridiplantae</taxon>
        <taxon>Streptophyta</taxon>
        <taxon>Embryophyta</taxon>
        <taxon>Tracheophyta</taxon>
        <taxon>Spermatophyta</taxon>
        <taxon>Magnoliopsida</taxon>
        <taxon>eudicotyledons</taxon>
        <taxon>Gunneridae</taxon>
        <taxon>Pentapetalae</taxon>
        <taxon>rosids</taxon>
        <taxon>fabids</taxon>
        <taxon>Fabales</taxon>
        <taxon>Fabaceae</taxon>
        <taxon>Papilionoideae</taxon>
        <taxon>50 kb inversion clade</taxon>
        <taxon>dalbergioids sensu lato</taxon>
        <taxon>Dalbergieae</taxon>
        <taxon>Pterocarpus clade</taxon>
        <taxon>Stylosanthes</taxon>
    </lineage>
</organism>
<keyword evidence="1" id="KW-0812">Transmembrane</keyword>
<evidence type="ECO:0000313" key="2">
    <source>
        <dbReference type="EMBL" id="MED6209883.1"/>
    </source>
</evidence>
<sequence>MNKLNDWNKGNPCGSNWTRVWCYDNVGDEGYFHVCEFFTERYLMTVNLWETLAPEVGRLSQLEILYSDAILWWWKLILAMCASLLGVAELISRKISLLLPLSCWRTQHSFLSYRRWKCYSYLKCSWLSKFFRGHR</sequence>